<dbReference type="AlphaFoldDB" id="A0A0V1G5G5"/>
<accession>A0A0V1G5G5</accession>
<sequence length="86" mass="9899">MEEEELKQKEVEFWRGKELGEKKRIFKPTYAAPSNLRIMITLEMVEQIHSRPNNVEALQPPLVKSRSICLMECESGLKKALDLPSG</sequence>
<keyword evidence="2" id="KW-1185">Reference proteome</keyword>
<dbReference type="Proteomes" id="UP000054995">
    <property type="component" value="Unassembled WGS sequence"/>
</dbReference>
<name>A0A0V1G5G5_TRIPS</name>
<reference evidence="1 2" key="1">
    <citation type="submission" date="2015-01" db="EMBL/GenBank/DDBJ databases">
        <title>Evolution of Trichinella species and genotypes.</title>
        <authorList>
            <person name="Korhonen P.K."/>
            <person name="Edoardo P."/>
            <person name="Giuseppe L.R."/>
            <person name="Gasser R.B."/>
        </authorList>
    </citation>
    <scope>NUCLEOTIDE SEQUENCE [LARGE SCALE GENOMIC DNA]</scope>
    <source>
        <strain evidence="1">ISS470</strain>
    </source>
</reference>
<comment type="caution">
    <text evidence="1">The sequence shown here is derived from an EMBL/GenBank/DDBJ whole genome shotgun (WGS) entry which is preliminary data.</text>
</comment>
<dbReference type="EMBL" id="JYDT01000002">
    <property type="protein sequence ID" value="KRY93520.1"/>
    <property type="molecule type" value="Genomic_DNA"/>
</dbReference>
<proteinExistence type="predicted"/>
<gene>
    <name evidence="1" type="ORF">T4D_15684</name>
</gene>
<organism evidence="1 2">
    <name type="scientific">Trichinella pseudospiralis</name>
    <name type="common">Parasitic roundworm</name>
    <dbReference type="NCBI Taxonomy" id="6337"/>
    <lineage>
        <taxon>Eukaryota</taxon>
        <taxon>Metazoa</taxon>
        <taxon>Ecdysozoa</taxon>
        <taxon>Nematoda</taxon>
        <taxon>Enoplea</taxon>
        <taxon>Dorylaimia</taxon>
        <taxon>Trichinellida</taxon>
        <taxon>Trichinellidae</taxon>
        <taxon>Trichinella</taxon>
    </lineage>
</organism>
<evidence type="ECO:0000313" key="1">
    <source>
        <dbReference type="EMBL" id="KRY93520.1"/>
    </source>
</evidence>
<protein>
    <submittedName>
        <fullName evidence="1">Uncharacterized protein</fullName>
    </submittedName>
</protein>
<evidence type="ECO:0000313" key="2">
    <source>
        <dbReference type="Proteomes" id="UP000054995"/>
    </source>
</evidence>